<proteinExistence type="predicted"/>
<sequence length="194" mass="21560">MNTNHSSYQQQKFSVTNIGSVTLMMIFIVLCMITFAALSLSSASYDWRSAKKSAGHTTAYYQASNQAETILSDIDQMLTDCRSASNGNALRSSDPSYYYQQVKISCEKWKEPVLSFHDDANVADPSVSSLPTISYQVSISDSQVLQVVLSLLNPYETQAAAESTDSDSFYRITAWQVLSTKEWNGDNSLKLMQP</sequence>
<name>A0A391P1X5_9FIRM</name>
<keyword evidence="3" id="KW-1185">Reference proteome</keyword>
<dbReference type="Proteomes" id="UP000265643">
    <property type="component" value="Unassembled WGS sequence"/>
</dbReference>
<protein>
    <recommendedName>
        <fullName evidence="4">Type 4 fimbrial biogenesis protein PilX N-terminal domain-containing protein</fullName>
    </recommendedName>
</protein>
<feature type="transmembrane region" description="Helical" evidence="1">
    <location>
        <begin position="20"/>
        <end position="43"/>
    </location>
</feature>
<evidence type="ECO:0000313" key="3">
    <source>
        <dbReference type="Proteomes" id="UP000265643"/>
    </source>
</evidence>
<organism evidence="2 3">
    <name type="scientific">Mediterraneibacter butyricigenes</name>
    <dbReference type="NCBI Taxonomy" id="2316025"/>
    <lineage>
        <taxon>Bacteria</taxon>
        <taxon>Bacillati</taxon>
        <taxon>Bacillota</taxon>
        <taxon>Clostridia</taxon>
        <taxon>Lachnospirales</taxon>
        <taxon>Lachnospiraceae</taxon>
        <taxon>Mediterraneibacter</taxon>
    </lineage>
</organism>
<gene>
    <name evidence="2" type="ORF">KGMB01110_17630</name>
</gene>
<evidence type="ECO:0000256" key="1">
    <source>
        <dbReference type="SAM" id="Phobius"/>
    </source>
</evidence>
<dbReference type="EMBL" id="BHGK01000001">
    <property type="protein sequence ID" value="GCA67327.1"/>
    <property type="molecule type" value="Genomic_DNA"/>
</dbReference>
<dbReference type="RefSeq" id="WP_119298084.1">
    <property type="nucleotide sequence ID" value="NZ_BHGK01000001.1"/>
</dbReference>
<keyword evidence="1" id="KW-0472">Membrane</keyword>
<reference evidence="3" key="1">
    <citation type="submission" date="2018-09" db="EMBL/GenBank/DDBJ databases">
        <title>Draft Genome Sequence of Mediterraneibacter sp. KCTC 15684.</title>
        <authorList>
            <person name="Kim J.S."/>
            <person name="Han K.I."/>
            <person name="Suh M.K."/>
            <person name="Lee K.C."/>
            <person name="Eom M.K."/>
            <person name="Lee J.H."/>
            <person name="Park S.H."/>
            <person name="Kang S.W."/>
            <person name="Park J.E."/>
            <person name="Oh B.S."/>
            <person name="Yu S.Y."/>
            <person name="Choi S.H."/>
            <person name="Lee D.H."/>
            <person name="Yoon H."/>
            <person name="Kim B."/>
            <person name="Yang S.J."/>
            <person name="Lee J.S."/>
        </authorList>
    </citation>
    <scope>NUCLEOTIDE SEQUENCE [LARGE SCALE GENOMIC DNA]</scope>
    <source>
        <strain evidence="3">KCTC 15684</strain>
    </source>
</reference>
<keyword evidence="1" id="KW-0812">Transmembrane</keyword>
<comment type="caution">
    <text evidence="2">The sequence shown here is derived from an EMBL/GenBank/DDBJ whole genome shotgun (WGS) entry which is preliminary data.</text>
</comment>
<evidence type="ECO:0008006" key="4">
    <source>
        <dbReference type="Google" id="ProtNLM"/>
    </source>
</evidence>
<accession>A0A391P1X5</accession>
<keyword evidence="1" id="KW-1133">Transmembrane helix</keyword>
<dbReference type="AlphaFoldDB" id="A0A391P1X5"/>
<evidence type="ECO:0000313" key="2">
    <source>
        <dbReference type="EMBL" id="GCA67327.1"/>
    </source>
</evidence>